<dbReference type="Proteomes" id="UP000538196">
    <property type="component" value="Unassembled WGS sequence"/>
</dbReference>
<comment type="caution">
    <text evidence="1">The sequence shown here is derived from an EMBL/GenBank/DDBJ whole genome shotgun (WGS) entry which is preliminary data.</text>
</comment>
<reference evidence="1 2" key="1">
    <citation type="submission" date="2020-08" db="EMBL/GenBank/DDBJ databases">
        <title>Sequencing the genomes of 1000 actinobacteria strains.</title>
        <authorList>
            <person name="Klenk H.-P."/>
        </authorList>
    </citation>
    <scope>NUCLEOTIDE SEQUENCE [LARGE SCALE GENOMIC DNA]</scope>
    <source>
        <strain evidence="1 2">DSM 20146</strain>
    </source>
</reference>
<accession>A0A7W4UVK2</accession>
<evidence type="ECO:0000313" key="2">
    <source>
        <dbReference type="Proteomes" id="UP000538196"/>
    </source>
</evidence>
<keyword evidence="2" id="KW-1185">Reference proteome</keyword>
<proteinExistence type="predicted"/>
<dbReference type="EMBL" id="JACHVP010000001">
    <property type="protein sequence ID" value="MBB2967124.1"/>
    <property type="molecule type" value="Genomic_DNA"/>
</dbReference>
<dbReference type="AlphaFoldDB" id="A0A7W4UVK2"/>
<evidence type="ECO:0000313" key="1">
    <source>
        <dbReference type="EMBL" id="MBB2967124.1"/>
    </source>
</evidence>
<name>A0A7W4UVK2_LEIAQ</name>
<gene>
    <name evidence="1" type="ORF">FHX33_001856</name>
</gene>
<sequence length="111" mass="12779">MTEHVPRSIEVLRQQARDELSAIIEHRCRAGEDPWHFIPDLPSVDEQVVISLRATAIEAFDLGEQQSRAHHPAAGREIFTRFEYSVLRRIALEHPELSEAVWGMLDKLERA</sequence>
<organism evidence="1 2">
    <name type="scientific">Leifsonia aquatica</name>
    <name type="common">Corynebacterium aquaticum</name>
    <dbReference type="NCBI Taxonomy" id="144185"/>
    <lineage>
        <taxon>Bacteria</taxon>
        <taxon>Bacillati</taxon>
        <taxon>Actinomycetota</taxon>
        <taxon>Actinomycetes</taxon>
        <taxon>Micrococcales</taxon>
        <taxon>Microbacteriaceae</taxon>
        <taxon>Leifsonia</taxon>
    </lineage>
</organism>
<evidence type="ECO:0008006" key="3">
    <source>
        <dbReference type="Google" id="ProtNLM"/>
    </source>
</evidence>
<protein>
    <recommendedName>
        <fullName evidence="3">Tryptophan synthase subunit alpha</fullName>
    </recommendedName>
</protein>
<dbReference type="RefSeq" id="WP_039923102.1">
    <property type="nucleotide sequence ID" value="NZ_DAMDIH010000004.1"/>
</dbReference>